<sequence>MTFLFEKFSNTLKLKTIMVAKIIGNGIYGAIKAIGDSIYNVMTATANKLDDTQIVMAENLANMLDGSTNCVIKLTASSDC</sequence>
<keyword evidence="2" id="KW-1185">Reference proteome</keyword>
<evidence type="ECO:0000313" key="2">
    <source>
        <dbReference type="Proteomes" id="UP000031104"/>
    </source>
</evidence>
<gene>
    <name evidence="1" type="ORF">SD28_05880</name>
</gene>
<organism evidence="1 2">
    <name type="scientific">Allofrancisella guangzhouensis</name>
    <dbReference type="NCBI Taxonomy" id="594679"/>
    <lineage>
        <taxon>Bacteria</taxon>
        <taxon>Pseudomonadati</taxon>
        <taxon>Pseudomonadota</taxon>
        <taxon>Gammaproteobacteria</taxon>
        <taxon>Thiotrichales</taxon>
        <taxon>Francisellaceae</taxon>
        <taxon>Allofrancisella</taxon>
    </lineage>
</organism>
<dbReference type="RefSeq" id="WP_039125022.1">
    <property type="nucleotide sequence ID" value="NZ_CP010427.1"/>
</dbReference>
<protein>
    <submittedName>
        <fullName evidence="1">Uncharacterized protein</fullName>
    </submittedName>
</protein>
<proteinExistence type="predicted"/>
<accession>A0A0A8E5C2</accession>
<dbReference type="HOGENOM" id="CLU_2584629_0_0_6"/>
<dbReference type="AlphaFoldDB" id="A0A0A8E5C2"/>
<evidence type="ECO:0000313" key="1">
    <source>
        <dbReference type="EMBL" id="AJC49193.1"/>
    </source>
</evidence>
<name>A0A0A8E5C2_9GAMM</name>
<reference evidence="1 2" key="1">
    <citation type="submission" date="2014-12" db="EMBL/GenBank/DDBJ databases">
        <title>Complete genome sequence of Francisella guanzhouensis strain 08HL01032 isolated from air-conditioning system in China.</title>
        <authorList>
            <person name="Svensson D."/>
            <person name="Ohrman C."/>
            <person name="Backman S."/>
            <person name="Karlsson E."/>
            <person name="Nilsson E."/>
            <person name="Bystrom M."/>
            <person name="Larkeryd A."/>
            <person name="Stenberg P."/>
            <person name="Scholtz H.C."/>
            <person name="Forsman M."/>
            <person name="Sjodin A."/>
        </authorList>
    </citation>
    <scope>NUCLEOTIDE SEQUENCE [LARGE SCALE GENOMIC DNA]</scope>
    <source>
        <strain evidence="1 2">08HL01032</strain>
    </source>
</reference>
<dbReference type="KEGG" id="fgu:SD28_05880"/>
<dbReference type="Proteomes" id="UP000031104">
    <property type="component" value="Chromosome"/>
</dbReference>
<dbReference type="STRING" id="594679.SD28_05880"/>
<dbReference type="EMBL" id="CP010427">
    <property type="protein sequence ID" value="AJC49193.1"/>
    <property type="molecule type" value="Genomic_DNA"/>
</dbReference>
<dbReference type="OrthoDB" id="9838735at2"/>